<proteinExistence type="predicted"/>
<organism evidence="2 3">
    <name type="scientific">Blepharisma stoltei</name>
    <dbReference type="NCBI Taxonomy" id="1481888"/>
    <lineage>
        <taxon>Eukaryota</taxon>
        <taxon>Sar</taxon>
        <taxon>Alveolata</taxon>
        <taxon>Ciliophora</taxon>
        <taxon>Postciliodesmatophora</taxon>
        <taxon>Heterotrichea</taxon>
        <taxon>Heterotrichida</taxon>
        <taxon>Blepharismidae</taxon>
        <taxon>Blepharisma</taxon>
    </lineage>
</organism>
<protein>
    <submittedName>
        <fullName evidence="2">Uncharacterized protein</fullName>
    </submittedName>
</protein>
<name>A0AAU9J838_9CILI</name>
<evidence type="ECO:0000313" key="2">
    <source>
        <dbReference type="EMBL" id="CAG9317908.1"/>
    </source>
</evidence>
<keyword evidence="3" id="KW-1185">Reference proteome</keyword>
<reference evidence="2" key="1">
    <citation type="submission" date="2021-09" db="EMBL/GenBank/DDBJ databases">
        <authorList>
            <consortium name="AG Swart"/>
            <person name="Singh M."/>
            <person name="Singh A."/>
            <person name="Seah K."/>
            <person name="Emmerich C."/>
        </authorList>
    </citation>
    <scope>NUCLEOTIDE SEQUENCE</scope>
    <source>
        <strain evidence="2">ATCC30299</strain>
    </source>
</reference>
<sequence length="69" mass="8083">MMRQSNLSPIILCISAIELGYLIISDKKKQLYRTLIRLIIYCNNIKKVVFSLRMSVNFLKKISNLLTTY</sequence>
<feature type="transmembrane region" description="Helical" evidence="1">
    <location>
        <begin position="6"/>
        <end position="24"/>
    </location>
</feature>
<gene>
    <name evidence="2" type="ORF">BSTOLATCC_MIC20213</name>
</gene>
<evidence type="ECO:0000313" key="3">
    <source>
        <dbReference type="Proteomes" id="UP001162131"/>
    </source>
</evidence>
<evidence type="ECO:0000256" key="1">
    <source>
        <dbReference type="SAM" id="Phobius"/>
    </source>
</evidence>
<keyword evidence="1" id="KW-1133">Transmembrane helix</keyword>
<keyword evidence="1" id="KW-0812">Transmembrane</keyword>
<accession>A0AAU9J838</accession>
<dbReference type="AlphaFoldDB" id="A0AAU9J838"/>
<dbReference type="EMBL" id="CAJZBQ010000019">
    <property type="protein sequence ID" value="CAG9317908.1"/>
    <property type="molecule type" value="Genomic_DNA"/>
</dbReference>
<comment type="caution">
    <text evidence="2">The sequence shown here is derived from an EMBL/GenBank/DDBJ whole genome shotgun (WGS) entry which is preliminary data.</text>
</comment>
<dbReference type="Proteomes" id="UP001162131">
    <property type="component" value="Unassembled WGS sequence"/>
</dbReference>
<keyword evidence="1" id="KW-0472">Membrane</keyword>